<accession>A0A9Q0RLG7</accession>
<dbReference type="AlphaFoldDB" id="A0A9Q0RLG7"/>
<gene>
    <name evidence="5" type="ORF">RDWZM_008488</name>
</gene>
<dbReference type="Pfam" id="PF00617">
    <property type="entry name" value="RasGEF"/>
    <property type="match status" value="1"/>
</dbReference>
<feature type="domain" description="Ras-GEF" evidence="4">
    <location>
        <begin position="443"/>
        <end position="563"/>
    </location>
</feature>
<dbReference type="PANTHER" id="PTHR23113:SF99">
    <property type="entry name" value="RASGEF DOMAIN-CONTAINING PROTEIN"/>
    <property type="match status" value="1"/>
</dbReference>
<dbReference type="InterPro" id="IPR023578">
    <property type="entry name" value="Ras_GEF_dom_sf"/>
</dbReference>
<name>A0A9Q0RLG7_BLOTA</name>
<evidence type="ECO:0000259" key="4">
    <source>
        <dbReference type="PROSITE" id="PS50009"/>
    </source>
</evidence>
<dbReference type="PANTHER" id="PTHR23113">
    <property type="entry name" value="GUANINE NUCLEOTIDE EXCHANGE FACTOR"/>
    <property type="match status" value="1"/>
</dbReference>
<dbReference type="SUPFAM" id="SSF48366">
    <property type="entry name" value="Ras GEF"/>
    <property type="match status" value="1"/>
</dbReference>
<dbReference type="GO" id="GO:0007264">
    <property type="term" value="P:small GTPase-mediated signal transduction"/>
    <property type="evidence" value="ECO:0007669"/>
    <property type="project" value="InterPro"/>
</dbReference>
<keyword evidence="6" id="KW-1185">Reference proteome</keyword>
<evidence type="ECO:0000256" key="3">
    <source>
        <dbReference type="SAM" id="MobiDB-lite"/>
    </source>
</evidence>
<dbReference type="InterPro" id="IPR036964">
    <property type="entry name" value="RASGEF_cat_dom_sf"/>
</dbReference>
<dbReference type="InterPro" id="IPR001895">
    <property type="entry name" value="RASGEF_cat_dom"/>
</dbReference>
<reference evidence="5" key="1">
    <citation type="submission" date="2022-12" db="EMBL/GenBank/DDBJ databases">
        <title>Genome assemblies of Blomia tropicalis.</title>
        <authorList>
            <person name="Cui Y."/>
        </authorList>
    </citation>
    <scope>NUCLEOTIDE SEQUENCE</scope>
    <source>
        <tissue evidence="5">Adult mites</tissue>
    </source>
</reference>
<feature type="region of interest" description="Disordered" evidence="3">
    <location>
        <begin position="208"/>
        <end position="227"/>
    </location>
</feature>
<comment type="caution">
    <text evidence="5">The sequence shown here is derived from an EMBL/GenBank/DDBJ whole genome shotgun (WGS) entry which is preliminary data.</text>
</comment>
<dbReference type="Proteomes" id="UP001142055">
    <property type="component" value="Chromosome 3"/>
</dbReference>
<evidence type="ECO:0000313" key="5">
    <source>
        <dbReference type="EMBL" id="KAJ6217331.1"/>
    </source>
</evidence>
<evidence type="ECO:0000313" key="6">
    <source>
        <dbReference type="Proteomes" id="UP001142055"/>
    </source>
</evidence>
<dbReference type="PROSITE" id="PS50009">
    <property type="entry name" value="RASGEF_CAT"/>
    <property type="match status" value="1"/>
</dbReference>
<keyword evidence="1 2" id="KW-0344">Guanine-nucleotide releasing factor</keyword>
<dbReference type="Gene3D" id="1.10.840.10">
    <property type="entry name" value="Ras guanine-nucleotide exchange factors catalytic domain"/>
    <property type="match status" value="1"/>
</dbReference>
<protein>
    <recommendedName>
        <fullName evidence="4">Ras-GEF domain-containing protein</fullName>
    </recommendedName>
</protein>
<proteinExistence type="predicted"/>
<evidence type="ECO:0000256" key="1">
    <source>
        <dbReference type="ARBA" id="ARBA00022658"/>
    </source>
</evidence>
<feature type="region of interest" description="Disordered" evidence="3">
    <location>
        <begin position="1"/>
        <end position="21"/>
    </location>
</feature>
<evidence type="ECO:0000256" key="2">
    <source>
        <dbReference type="PROSITE-ProRule" id="PRU00168"/>
    </source>
</evidence>
<organism evidence="5 6">
    <name type="scientific">Blomia tropicalis</name>
    <name type="common">Mite</name>
    <dbReference type="NCBI Taxonomy" id="40697"/>
    <lineage>
        <taxon>Eukaryota</taxon>
        <taxon>Metazoa</taxon>
        <taxon>Ecdysozoa</taxon>
        <taxon>Arthropoda</taxon>
        <taxon>Chelicerata</taxon>
        <taxon>Arachnida</taxon>
        <taxon>Acari</taxon>
        <taxon>Acariformes</taxon>
        <taxon>Sarcoptiformes</taxon>
        <taxon>Astigmata</taxon>
        <taxon>Glycyphagoidea</taxon>
        <taxon>Echimyopodidae</taxon>
        <taxon>Blomia</taxon>
    </lineage>
</organism>
<dbReference type="InterPro" id="IPR008937">
    <property type="entry name" value="Ras-like_GEF"/>
</dbReference>
<dbReference type="EMBL" id="JAPWDV010000003">
    <property type="protein sequence ID" value="KAJ6217331.1"/>
    <property type="molecule type" value="Genomic_DNA"/>
</dbReference>
<feature type="compositionally biased region" description="Polar residues" evidence="3">
    <location>
        <begin position="9"/>
        <end position="21"/>
    </location>
</feature>
<sequence>MSIIETRFDSSNNHRSIQKQNGIIHHDENRITIEAEIHQYNQQLSVNDLNVVDEVELVELNPNVTLLPTDTIKRLPINVIKQKRLESQLSFNYNDCEQTYEESQVVDFNPVDMKPIHMYLLKEANNDVEDSRKYSETTSINIHEALDTLDNALLNVDNLSNYSGTWNSSMKSRSIISLSFSEVSESSLSSECSEKTLRMGNVNESIHSIENDSKSDSSNSTITNEHIEEPKSQKFIRRIERFGFDLKDTCLFPLALPMDGSDIYKGASTWESINLLAECVLSIWTNKTNLIAINDNAFILKNEPTHYRWYNPVLKNSTKYLCLQPELSDRFLIQPHVHLPFRRSISDTDLTQLNFSTPFTCNDVSVLTKSSKSNEIRNEMSIDTKESNDDIRNRTKSSLGKYVKNHINSFKDLKQRKCRFNLNLTKFMTTDAKQLAAKNELENPLKFARKITKFEKNYILAIPASEMISLVFKKELSQLERLKEMLEFGQELSQLCANLICSEFTVEDQSQLIVNAIETAFLLHQKNNFQSFKSVMRGLHLPEVFRLRNAWKVVQQKFPLHLR</sequence>
<dbReference type="GO" id="GO:0005085">
    <property type="term" value="F:guanyl-nucleotide exchange factor activity"/>
    <property type="evidence" value="ECO:0007669"/>
    <property type="project" value="UniProtKB-KW"/>
</dbReference>